<evidence type="ECO:0000256" key="6">
    <source>
        <dbReference type="ARBA" id="ARBA00022960"/>
    </source>
</evidence>
<dbReference type="EMBL" id="SLWX01000005">
    <property type="protein sequence ID" value="TCO76218.1"/>
    <property type="molecule type" value="Genomic_DNA"/>
</dbReference>
<evidence type="ECO:0000256" key="9">
    <source>
        <dbReference type="ARBA" id="ARBA00023306"/>
    </source>
</evidence>
<dbReference type="PANTHER" id="PTHR39579">
    <property type="entry name" value="INNER MEMBRANE PROTEIN YHCB"/>
    <property type="match status" value="1"/>
</dbReference>
<keyword evidence="5 14" id="KW-0812">Transmembrane</keyword>
<evidence type="ECO:0000313" key="16">
    <source>
        <dbReference type="Proteomes" id="UP000294980"/>
    </source>
</evidence>
<evidence type="ECO:0000256" key="8">
    <source>
        <dbReference type="ARBA" id="ARBA00023136"/>
    </source>
</evidence>
<evidence type="ECO:0000256" key="5">
    <source>
        <dbReference type="ARBA" id="ARBA00022692"/>
    </source>
</evidence>
<feature type="compositionally biased region" description="Basic and acidic residues" evidence="13">
    <location>
        <begin position="217"/>
        <end position="228"/>
    </location>
</feature>
<comment type="similarity">
    <text evidence="10">Belongs to the ZapG family.</text>
</comment>
<dbReference type="Pfam" id="PF06295">
    <property type="entry name" value="ZapG-like"/>
    <property type="match status" value="1"/>
</dbReference>
<dbReference type="GO" id="GO:0008360">
    <property type="term" value="P:regulation of cell shape"/>
    <property type="evidence" value="ECO:0007669"/>
    <property type="project" value="UniProtKB-KW"/>
</dbReference>
<evidence type="ECO:0000256" key="3">
    <source>
        <dbReference type="ARBA" id="ARBA00022519"/>
    </source>
</evidence>
<evidence type="ECO:0000256" key="1">
    <source>
        <dbReference type="ARBA" id="ARBA00004377"/>
    </source>
</evidence>
<evidence type="ECO:0000256" key="4">
    <source>
        <dbReference type="ARBA" id="ARBA00022618"/>
    </source>
</evidence>
<keyword evidence="16" id="KW-1185">Reference proteome</keyword>
<dbReference type="PANTHER" id="PTHR39579:SF1">
    <property type="entry name" value="INNER MEMBRANE PROTEIN YHCB"/>
    <property type="match status" value="1"/>
</dbReference>
<keyword evidence="4" id="KW-0132">Cell division</keyword>
<dbReference type="AlphaFoldDB" id="A0A4R2L103"/>
<keyword evidence="8 14" id="KW-0472">Membrane</keyword>
<evidence type="ECO:0000256" key="13">
    <source>
        <dbReference type="SAM" id="MobiDB-lite"/>
    </source>
</evidence>
<organism evidence="15 16">
    <name type="scientific">Chromatocurvus halotolerans</name>
    <dbReference type="NCBI Taxonomy" id="1132028"/>
    <lineage>
        <taxon>Bacteria</taxon>
        <taxon>Pseudomonadati</taxon>
        <taxon>Pseudomonadota</taxon>
        <taxon>Gammaproteobacteria</taxon>
        <taxon>Cellvibrionales</taxon>
        <taxon>Halieaceae</taxon>
        <taxon>Chromatocurvus</taxon>
    </lineage>
</organism>
<feature type="transmembrane region" description="Helical" evidence="14">
    <location>
        <begin position="6"/>
        <end position="25"/>
    </location>
</feature>
<evidence type="ECO:0000256" key="2">
    <source>
        <dbReference type="ARBA" id="ARBA00022475"/>
    </source>
</evidence>
<dbReference type="Proteomes" id="UP000294980">
    <property type="component" value="Unassembled WGS sequence"/>
</dbReference>
<keyword evidence="6" id="KW-0133">Cell shape</keyword>
<keyword evidence="3" id="KW-0997">Cell inner membrane</keyword>
<evidence type="ECO:0000256" key="12">
    <source>
        <dbReference type="ARBA" id="ARBA00035727"/>
    </source>
</evidence>
<name>A0A4R2L103_9GAMM</name>
<keyword evidence="9" id="KW-0131">Cell cycle</keyword>
<accession>A0A4R2L103</accession>
<comment type="caution">
    <text evidence="15">The sequence shown here is derived from an EMBL/GenBank/DDBJ whole genome shotgun (WGS) entry which is preliminary data.</text>
</comment>
<reference evidence="15 16" key="1">
    <citation type="submission" date="2019-03" db="EMBL/GenBank/DDBJ databases">
        <title>Genomic Encyclopedia of Type Strains, Phase IV (KMG-IV): sequencing the most valuable type-strain genomes for metagenomic binning, comparative biology and taxonomic classification.</title>
        <authorList>
            <person name="Goeker M."/>
        </authorList>
    </citation>
    <scope>NUCLEOTIDE SEQUENCE [LARGE SCALE GENOMIC DNA]</scope>
    <source>
        <strain evidence="15 16">DSM 23344</strain>
    </source>
</reference>
<sequence length="228" mass="24284">MYSLDIVIGTAICVLIIAGAIGFLMGRRTTAGSQQARELEKRLDQVTRDKQLFEDRVTDHFAETATRLNALTENYRAVHEHLAEGANTLCSGNLAVTVGRLGGDSDLDASLLNAEPPRDYAPKSSPTEKGMLNEGFGLDKDDVAPAEKTSRVRHEEPVRAHVGATQQAAAVNDDARPDDEPTEEPTEEPEKEESPAASATSGAEATQTAGDVSSDEAAEKNAGDAPRN</sequence>
<gene>
    <name evidence="15" type="ORF">EV688_105180</name>
</gene>
<dbReference type="InterPro" id="IPR009386">
    <property type="entry name" value="ZapG-like"/>
</dbReference>
<dbReference type="GO" id="GO:0005886">
    <property type="term" value="C:plasma membrane"/>
    <property type="evidence" value="ECO:0007669"/>
    <property type="project" value="UniProtKB-SubCell"/>
</dbReference>
<dbReference type="GO" id="GO:0051301">
    <property type="term" value="P:cell division"/>
    <property type="evidence" value="ECO:0007669"/>
    <property type="project" value="UniProtKB-KW"/>
</dbReference>
<feature type="compositionally biased region" description="Basic and acidic residues" evidence="13">
    <location>
        <begin position="137"/>
        <end position="159"/>
    </location>
</feature>
<feature type="compositionally biased region" description="Acidic residues" evidence="13">
    <location>
        <begin position="180"/>
        <end position="191"/>
    </location>
</feature>
<dbReference type="RefSeq" id="WP_162883806.1">
    <property type="nucleotide sequence ID" value="NZ_QQSW01000003.1"/>
</dbReference>
<proteinExistence type="inferred from homology"/>
<keyword evidence="2" id="KW-1003">Cell membrane</keyword>
<keyword evidence="7 14" id="KW-1133">Transmembrane helix</keyword>
<feature type="region of interest" description="Disordered" evidence="13">
    <location>
        <begin position="108"/>
        <end position="228"/>
    </location>
</feature>
<evidence type="ECO:0000256" key="10">
    <source>
        <dbReference type="ARBA" id="ARBA00035657"/>
    </source>
</evidence>
<protein>
    <recommendedName>
        <fullName evidence="11">Z-ring associated protein G</fullName>
    </recommendedName>
    <alternativeName>
        <fullName evidence="12">Cell division protein ZapG</fullName>
    </alternativeName>
</protein>
<evidence type="ECO:0000256" key="11">
    <source>
        <dbReference type="ARBA" id="ARBA00035703"/>
    </source>
</evidence>
<evidence type="ECO:0000256" key="7">
    <source>
        <dbReference type="ARBA" id="ARBA00022989"/>
    </source>
</evidence>
<comment type="subcellular location">
    <subcellularLocation>
        <location evidence="1">Cell inner membrane</location>
        <topology evidence="1">Single-pass membrane protein</topology>
    </subcellularLocation>
</comment>
<evidence type="ECO:0000313" key="15">
    <source>
        <dbReference type="EMBL" id="TCO76218.1"/>
    </source>
</evidence>
<evidence type="ECO:0000256" key="14">
    <source>
        <dbReference type="SAM" id="Phobius"/>
    </source>
</evidence>